<dbReference type="EMBL" id="JAKGBZ010000047">
    <property type="protein sequence ID" value="MCF3948327.1"/>
    <property type="molecule type" value="Genomic_DNA"/>
</dbReference>
<reference evidence="2 3" key="1">
    <citation type="submission" date="2022-01" db="EMBL/GenBank/DDBJ databases">
        <authorList>
            <person name="Won M."/>
            <person name="Kim S.-J."/>
            <person name="Kwon S.-W."/>
        </authorList>
    </citation>
    <scope>NUCLEOTIDE SEQUENCE [LARGE SCALE GENOMIC DNA]</scope>
    <source>
        <strain evidence="2 3">KCTC 23505</strain>
    </source>
</reference>
<evidence type="ECO:0000313" key="2">
    <source>
        <dbReference type="EMBL" id="MCF3948327.1"/>
    </source>
</evidence>
<dbReference type="RefSeq" id="WP_235705613.1">
    <property type="nucleotide sequence ID" value="NZ_JAKGBZ010000047.1"/>
</dbReference>
<name>A0ABS9E3V0_9PROT</name>
<protein>
    <submittedName>
        <fullName evidence="2">Transposase</fullName>
    </submittedName>
</protein>
<keyword evidence="3" id="KW-1185">Reference proteome</keyword>
<dbReference type="PANTHER" id="PTHR33678:SF2">
    <property type="match status" value="1"/>
</dbReference>
<dbReference type="Pfam" id="PF03050">
    <property type="entry name" value="DDE_Tnp_IS66"/>
    <property type="match status" value="1"/>
</dbReference>
<comment type="caution">
    <text evidence="2">The sequence shown here is derived from an EMBL/GenBank/DDBJ whole genome shotgun (WGS) entry which is preliminary data.</text>
</comment>
<feature type="non-terminal residue" evidence="2">
    <location>
        <position position="1"/>
    </location>
</feature>
<dbReference type="InterPro" id="IPR052344">
    <property type="entry name" value="Transposase-related"/>
</dbReference>
<accession>A0ABS9E3V0</accession>
<proteinExistence type="predicted"/>
<dbReference type="PANTHER" id="PTHR33678">
    <property type="entry name" value="BLL1576 PROTEIN"/>
    <property type="match status" value="1"/>
</dbReference>
<dbReference type="Proteomes" id="UP001521209">
    <property type="component" value="Unassembled WGS sequence"/>
</dbReference>
<evidence type="ECO:0000313" key="3">
    <source>
        <dbReference type="Proteomes" id="UP001521209"/>
    </source>
</evidence>
<feature type="domain" description="Transposase IS66 central" evidence="1">
    <location>
        <begin position="27"/>
        <end position="115"/>
    </location>
</feature>
<sequence length="154" mass="17255">KFAIEAGDMIFAPRMKALLLRAVVLARRHRALAEATRRAWRRRLEHDLDAVMALAPTNRHGRRLRRRYGKVRDHLFTFLDHPDIAADNNGSERELRPTATYRKVTGGFRSTWGADFFANVRSVVGTAARHGLDAYTAIKNAVTGASLPIDPLPG</sequence>
<evidence type="ECO:0000259" key="1">
    <source>
        <dbReference type="Pfam" id="PF03050"/>
    </source>
</evidence>
<gene>
    <name evidence="2" type="ORF">L2A60_16770</name>
</gene>
<organism evidence="2 3">
    <name type="scientific">Acidiphilium iwatense</name>
    <dbReference type="NCBI Taxonomy" id="768198"/>
    <lineage>
        <taxon>Bacteria</taxon>
        <taxon>Pseudomonadati</taxon>
        <taxon>Pseudomonadota</taxon>
        <taxon>Alphaproteobacteria</taxon>
        <taxon>Acetobacterales</taxon>
        <taxon>Acidocellaceae</taxon>
        <taxon>Acidiphilium</taxon>
    </lineage>
</organism>
<dbReference type="InterPro" id="IPR004291">
    <property type="entry name" value="Transposase_IS66_central"/>
</dbReference>